<dbReference type="SMART" id="SM00267">
    <property type="entry name" value="GGDEF"/>
    <property type="match status" value="1"/>
</dbReference>
<dbReference type="GO" id="GO:1902201">
    <property type="term" value="P:negative regulation of bacterial-type flagellum-dependent cell motility"/>
    <property type="evidence" value="ECO:0007669"/>
    <property type="project" value="TreeGrafter"/>
</dbReference>
<evidence type="ECO:0000313" key="6">
    <source>
        <dbReference type="Proteomes" id="UP001147830"/>
    </source>
</evidence>
<dbReference type="EMBL" id="JAOANI010000012">
    <property type="protein sequence ID" value="MCT7358289.1"/>
    <property type="molecule type" value="Genomic_DNA"/>
</dbReference>
<dbReference type="RefSeq" id="WP_260975208.1">
    <property type="nucleotide sequence ID" value="NZ_JAOANI010000012.1"/>
</dbReference>
<evidence type="ECO:0000259" key="4">
    <source>
        <dbReference type="PROSITE" id="PS50887"/>
    </source>
</evidence>
<evidence type="ECO:0000256" key="1">
    <source>
        <dbReference type="ARBA" id="ARBA00001946"/>
    </source>
</evidence>
<reference evidence="5" key="1">
    <citation type="journal article" date="2022" name="Front. Microbiol.">
        <title>Genome-based taxonomic rearrangement of Oceanobacter-related bacteria including the description of Thalassolituus hydrocarbonoclasticus sp. nov. and Thalassolituus pacificus sp. nov. and emended description of the genus Thalassolituus.</title>
        <authorList>
            <person name="Dong C."/>
            <person name="Wei L."/>
            <person name="Wang J."/>
            <person name="Lai Q."/>
            <person name="Huang Z."/>
            <person name="Shao Z."/>
        </authorList>
    </citation>
    <scope>NUCLEOTIDE SEQUENCE</scope>
    <source>
        <strain evidence="5">59MF3M-4</strain>
    </source>
</reference>
<feature type="domain" description="GGDEF" evidence="4">
    <location>
        <begin position="70"/>
        <end position="204"/>
    </location>
</feature>
<dbReference type="CDD" id="cd01949">
    <property type="entry name" value="GGDEF"/>
    <property type="match status" value="1"/>
</dbReference>
<dbReference type="Proteomes" id="UP001147830">
    <property type="component" value="Unassembled WGS sequence"/>
</dbReference>
<dbReference type="GO" id="GO:0043709">
    <property type="term" value="P:cell adhesion involved in single-species biofilm formation"/>
    <property type="evidence" value="ECO:0007669"/>
    <property type="project" value="TreeGrafter"/>
</dbReference>
<dbReference type="Gene3D" id="3.30.70.270">
    <property type="match status" value="1"/>
</dbReference>
<comment type="cofactor">
    <cofactor evidence="1">
        <name>Mg(2+)</name>
        <dbReference type="ChEBI" id="CHEBI:18420"/>
    </cofactor>
</comment>
<dbReference type="PANTHER" id="PTHR45138:SF9">
    <property type="entry name" value="DIGUANYLATE CYCLASE DGCM-RELATED"/>
    <property type="match status" value="1"/>
</dbReference>
<dbReference type="InterPro" id="IPR050469">
    <property type="entry name" value="Diguanylate_Cyclase"/>
</dbReference>
<dbReference type="PROSITE" id="PS50887">
    <property type="entry name" value="GGDEF"/>
    <property type="match status" value="1"/>
</dbReference>
<name>A0A9X2WDJ0_9GAMM</name>
<sequence>MNDVASSGQPKSSNQTIPACPVGELSCPVIDEVQLLREQVATDPLTGLYNLRYFREALEQELERTQRTLMSTALMMVDLDHFKSINDTWGHPAGDEVLKQTARLIRESTRKLDVQCRYGGEEFVIILPSTELMLAVQVAERLRENIASTRVQIDGGELQITASIGLALHSAQEPHSASSLIGRADHYLYQAKRQGRNQVCFEHPDMAETSVSGDEKSLLHDLFGGVDSADDADDFIGDGEEFMADDDGTWPEE</sequence>
<dbReference type="AlphaFoldDB" id="A0A9X2WDJ0"/>
<dbReference type="InterPro" id="IPR029787">
    <property type="entry name" value="Nucleotide_cyclase"/>
</dbReference>
<reference evidence="5" key="2">
    <citation type="submission" date="2022-08" db="EMBL/GenBank/DDBJ databases">
        <authorList>
            <person name="Dong C."/>
        </authorList>
    </citation>
    <scope>NUCLEOTIDE SEQUENCE</scope>
    <source>
        <strain evidence="5">59MF3M-4</strain>
    </source>
</reference>
<dbReference type="InterPro" id="IPR000160">
    <property type="entry name" value="GGDEF_dom"/>
</dbReference>
<proteinExistence type="predicted"/>
<gene>
    <name evidence="5" type="ORF">NYR02_04535</name>
</gene>
<accession>A0A9X2WDJ0</accession>
<comment type="caution">
    <text evidence="5">The sequence shown here is derived from an EMBL/GenBank/DDBJ whole genome shotgun (WGS) entry which is preliminary data.</text>
</comment>
<evidence type="ECO:0000256" key="2">
    <source>
        <dbReference type="ARBA" id="ARBA00012528"/>
    </source>
</evidence>
<keyword evidence="6" id="KW-1185">Reference proteome</keyword>
<dbReference type="SUPFAM" id="SSF55073">
    <property type="entry name" value="Nucleotide cyclase"/>
    <property type="match status" value="1"/>
</dbReference>
<protein>
    <recommendedName>
        <fullName evidence="2">diguanylate cyclase</fullName>
        <ecNumber evidence="2">2.7.7.65</ecNumber>
    </recommendedName>
</protein>
<evidence type="ECO:0000256" key="3">
    <source>
        <dbReference type="ARBA" id="ARBA00034247"/>
    </source>
</evidence>
<dbReference type="GO" id="GO:0005886">
    <property type="term" value="C:plasma membrane"/>
    <property type="evidence" value="ECO:0007669"/>
    <property type="project" value="TreeGrafter"/>
</dbReference>
<dbReference type="Pfam" id="PF00990">
    <property type="entry name" value="GGDEF"/>
    <property type="match status" value="1"/>
</dbReference>
<comment type="catalytic activity">
    <reaction evidence="3">
        <text>2 GTP = 3',3'-c-di-GMP + 2 diphosphate</text>
        <dbReference type="Rhea" id="RHEA:24898"/>
        <dbReference type="ChEBI" id="CHEBI:33019"/>
        <dbReference type="ChEBI" id="CHEBI:37565"/>
        <dbReference type="ChEBI" id="CHEBI:58805"/>
        <dbReference type="EC" id="2.7.7.65"/>
    </reaction>
</comment>
<dbReference type="FunFam" id="3.30.70.270:FF:000001">
    <property type="entry name" value="Diguanylate cyclase domain protein"/>
    <property type="match status" value="1"/>
</dbReference>
<evidence type="ECO:0000313" key="5">
    <source>
        <dbReference type="EMBL" id="MCT7358289.1"/>
    </source>
</evidence>
<dbReference type="NCBIfam" id="TIGR00254">
    <property type="entry name" value="GGDEF"/>
    <property type="match status" value="1"/>
</dbReference>
<dbReference type="EC" id="2.7.7.65" evidence="2"/>
<dbReference type="GO" id="GO:0052621">
    <property type="term" value="F:diguanylate cyclase activity"/>
    <property type="evidence" value="ECO:0007669"/>
    <property type="project" value="UniProtKB-EC"/>
</dbReference>
<organism evidence="5 6">
    <name type="scientific">Thalassolituus pacificus</name>
    <dbReference type="NCBI Taxonomy" id="2975440"/>
    <lineage>
        <taxon>Bacteria</taxon>
        <taxon>Pseudomonadati</taxon>
        <taxon>Pseudomonadota</taxon>
        <taxon>Gammaproteobacteria</taxon>
        <taxon>Oceanospirillales</taxon>
        <taxon>Oceanospirillaceae</taxon>
        <taxon>Thalassolituus</taxon>
    </lineage>
</organism>
<dbReference type="InterPro" id="IPR043128">
    <property type="entry name" value="Rev_trsase/Diguanyl_cyclase"/>
</dbReference>
<dbReference type="PANTHER" id="PTHR45138">
    <property type="entry name" value="REGULATORY COMPONENTS OF SENSORY TRANSDUCTION SYSTEM"/>
    <property type="match status" value="1"/>
</dbReference>